<dbReference type="InterPro" id="IPR007197">
    <property type="entry name" value="rSAM"/>
</dbReference>
<keyword evidence="7 11" id="KW-0479">Metal-binding</keyword>
<dbReference type="GO" id="GO:0046872">
    <property type="term" value="F:metal ion binding"/>
    <property type="evidence" value="ECO:0007669"/>
    <property type="project" value="UniProtKB-KW"/>
</dbReference>
<evidence type="ECO:0000256" key="7">
    <source>
        <dbReference type="ARBA" id="ARBA00022723"/>
    </source>
</evidence>
<dbReference type="GO" id="GO:0009249">
    <property type="term" value="P:protein lipoylation"/>
    <property type="evidence" value="ECO:0007669"/>
    <property type="project" value="UniProtKB-UniRule"/>
</dbReference>
<feature type="region of interest" description="Disordered" evidence="12">
    <location>
        <begin position="167"/>
        <end position="202"/>
    </location>
</feature>
<dbReference type="Pfam" id="PF04055">
    <property type="entry name" value="Radical_SAM"/>
    <property type="match status" value="1"/>
</dbReference>
<gene>
    <name evidence="11" type="primary">LIP1P</name>
    <name evidence="14" type="ORF">CEUR00632_LOCUS13030</name>
</gene>
<dbReference type="PANTHER" id="PTHR10949:SF38">
    <property type="entry name" value="LIPOYL SYNTHASE, CHLOROPLASTIC"/>
    <property type="match status" value="1"/>
</dbReference>
<dbReference type="InterPro" id="IPR006638">
    <property type="entry name" value="Elp3/MiaA/NifB-like_rSAM"/>
</dbReference>
<dbReference type="SFLD" id="SFLDG01058">
    <property type="entry name" value="lipoyl_synthase_like"/>
    <property type="match status" value="1"/>
</dbReference>
<comment type="similarity">
    <text evidence="11">Belongs to the radical SAM superfamily. Lipoyl synthase family.</text>
</comment>
<dbReference type="PANTHER" id="PTHR10949">
    <property type="entry name" value="LIPOYL SYNTHASE"/>
    <property type="match status" value="1"/>
</dbReference>
<dbReference type="SFLD" id="SFLDF00271">
    <property type="entry name" value="lipoyl_synthase"/>
    <property type="match status" value="1"/>
</dbReference>
<evidence type="ECO:0000256" key="12">
    <source>
        <dbReference type="SAM" id="MobiDB-lite"/>
    </source>
</evidence>
<dbReference type="EC" id="2.8.1.8" evidence="11"/>
<feature type="region of interest" description="Disordered" evidence="12">
    <location>
        <begin position="97"/>
        <end position="125"/>
    </location>
</feature>
<dbReference type="NCBIfam" id="TIGR00510">
    <property type="entry name" value="lipA"/>
    <property type="match status" value="1"/>
</dbReference>
<dbReference type="NCBIfam" id="NF009544">
    <property type="entry name" value="PRK12928.1"/>
    <property type="match status" value="1"/>
</dbReference>
<dbReference type="GO" id="GO:0009507">
    <property type="term" value="C:chloroplast"/>
    <property type="evidence" value="ECO:0007669"/>
    <property type="project" value="UniProtKB-SubCell"/>
</dbReference>
<feature type="binding site" evidence="11">
    <location>
        <position position="468"/>
    </location>
    <ligand>
        <name>[4Fe-4S] cluster</name>
        <dbReference type="ChEBI" id="CHEBI:49883"/>
        <label>1</label>
    </ligand>
</feature>
<evidence type="ECO:0000256" key="3">
    <source>
        <dbReference type="ARBA" id="ARBA00022528"/>
    </source>
</evidence>
<comment type="catalytic activity">
    <reaction evidence="10 11">
        <text>[[Fe-S] cluster scaffold protein carrying a second [4Fe-4S](2+) cluster] + N(6)-octanoyl-L-lysyl-[protein] + 2 oxidized [2Fe-2S]-[ferredoxin] + 2 S-adenosyl-L-methionine + 4 H(+) = [[Fe-S] cluster scaffold protein] + N(6)-[(R)-dihydrolipoyl]-L-lysyl-[protein] + 4 Fe(3+) + 2 hydrogen sulfide + 2 5'-deoxyadenosine + 2 L-methionine + 2 reduced [2Fe-2S]-[ferredoxin]</text>
        <dbReference type="Rhea" id="RHEA:16585"/>
        <dbReference type="Rhea" id="RHEA-COMP:9928"/>
        <dbReference type="Rhea" id="RHEA-COMP:10000"/>
        <dbReference type="Rhea" id="RHEA-COMP:10001"/>
        <dbReference type="Rhea" id="RHEA-COMP:10475"/>
        <dbReference type="Rhea" id="RHEA-COMP:14568"/>
        <dbReference type="Rhea" id="RHEA-COMP:14569"/>
        <dbReference type="ChEBI" id="CHEBI:15378"/>
        <dbReference type="ChEBI" id="CHEBI:17319"/>
        <dbReference type="ChEBI" id="CHEBI:29034"/>
        <dbReference type="ChEBI" id="CHEBI:29919"/>
        <dbReference type="ChEBI" id="CHEBI:33722"/>
        <dbReference type="ChEBI" id="CHEBI:33737"/>
        <dbReference type="ChEBI" id="CHEBI:33738"/>
        <dbReference type="ChEBI" id="CHEBI:57844"/>
        <dbReference type="ChEBI" id="CHEBI:59789"/>
        <dbReference type="ChEBI" id="CHEBI:78809"/>
        <dbReference type="ChEBI" id="CHEBI:83100"/>
        <dbReference type="EC" id="2.8.1.8"/>
    </reaction>
</comment>
<keyword evidence="6 11" id="KW-0949">S-adenosyl-L-methionine</keyword>
<dbReference type="Gene3D" id="3.20.20.70">
    <property type="entry name" value="Aldolase class I"/>
    <property type="match status" value="1"/>
</dbReference>
<dbReference type="AlphaFoldDB" id="A0A7R9VIK9"/>
<keyword evidence="9 11" id="KW-0411">Iron-sulfur</keyword>
<evidence type="ECO:0000256" key="2">
    <source>
        <dbReference type="ARBA" id="ARBA00022485"/>
    </source>
</evidence>
<dbReference type="InterPro" id="IPR027526">
    <property type="entry name" value="Lipoyl_synth_chlpt"/>
</dbReference>
<accession>A0A7R9VIK9</accession>
<evidence type="ECO:0000256" key="8">
    <source>
        <dbReference type="ARBA" id="ARBA00023004"/>
    </source>
</evidence>
<dbReference type="FunFam" id="3.20.20.70:FF:000036">
    <property type="entry name" value="Lipoyl synthase, mitochondrial"/>
    <property type="match status" value="1"/>
</dbReference>
<evidence type="ECO:0000256" key="1">
    <source>
        <dbReference type="ARBA" id="ARBA00004229"/>
    </source>
</evidence>
<dbReference type="UniPathway" id="UPA00538">
    <property type="reaction ID" value="UER00593"/>
</dbReference>
<feature type="binding site" evidence="11">
    <location>
        <position position="261"/>
    </location>
    <ligand>
        <name>[4Fe-4S] cluster</name>
        <dbReference type="ChEBI" id="CHEBI:49883"/>
        <label>2</label>
        <note>4Fe-4S-S-AdoMet</note>
    </ligand>
</feature>
<dbReference type="InterPro" id="IPR003698">
    <property type="entry name" value="Lipoyl_synth"/>
</dbReference>
<dbReference type="HAMAP" id="MF_03129">
    <property type="entry name" value="Lipoyl_synth_plantC"/>
    <property type="match status" value="1"/>
</dbReference>
<comment type="pathway">
    <text evidence="11">Protein modification; protein lipoylation via endogenous pathway; protein N(6)-(lipoyl)lysine from octanoyl-[acyl-carrier-protein]: step 2/2.</text>
</comment>
<keyword evidence="5 11" id="KW-0808">Transferase</keyword>
<evidence type="ECO:0000256" key="10">
    <source>
        <dbReference type="ARBA" id="ARBA00047326"/>
    </source>
</evidence>
<evidence type="ECO:0000256" key="6">
    <source>
        <dbReference type="ARBA" id="ARBA00022691"/>
    </source>
</evidence>
<feature type="binding site" evidence="11">
    <location>
        <position position="231"/>
    </location>
    <ligand>
        <name>[4Fe-4S] cluster</name>
        <dbReference type="ChEBI" id="CHEBI:49883"/>
        <label>1</label>
    </ligand>
</feature>
<feature type="compositionally biased region" description="Low complexity" evidence="12">
    <location>
        <begin position="97"/>
        <end position="108"/>
    </location>
</feature>
<reference evidence="14" key="1">
    <citation type="submission" date="2021-01" db="EMBL/GenBank/DDBJ databases">
        <authorList>
            <person name="Corre E."/>
            <person name="Pelletier E."/>
            <person name="Niang G."/>
            <person name="Scheremetjew M."/>
            <person name="Finn R."/>
            <person name="Kale V."/>
            <person name="Holt S."/>
            <person name="Cochrane G."/>
            <person name="Meng A."/>
            <person name="Brown T."/>
            <person name="Cohen L."/>
        </authorList>
    </citation>
    <scope>NUCLEOTIDE SEQUENCE</scope>
    <source>
        <strain evidence="14">CCMP219</strain>
    </source>
</reference>
<evidence type="ECO:0000256" key="11">
    <source>
        <dbReference type="HAMAP-Rule" id="MF_03129"/>
    </source>
</evidence>
<keyword evidence="2 11" id="KW-0004">4Fe-4S</keyword>
<dbReference type="EMBL" id="HBEC01028276">
    <property type="protein sequence ID" value="CAD8295493.1"/>
    <property type="molecule type" value="Transcribed_RNA"/>
</dbReference>
<dbReference type="GO" id="GO:0005739">
    <property type="term" value="C:mitochondrion"/>
    <property type="evidence" value="ECO:0007669"/>
    <property type="project" value="TreeGrafter"/>
</dbReference>
<comment type="cofactor">
    <cofactor evidence="11">
        <name>[4Fe-4S] cluster</name>
        <dbReference type="ChEBI" id="CHEBI:49883"/>
    </cofactor>
    <text evidence="11">Binds 2 [4Fe-4S] clusters per subunit. One cluster is coordinated with 3 cysteines and an exchangeable S-adenosyl-L-methionine.</text>
</comment>
<feature type="binding site" evidence="11">
    <location>
        <position position="258"/>
    </location>
    <ligand>
        <name>[4Fe-4S] cluster</name>
        <dbReference type="ChEBI" id="CHEBI:49883"/>
        <label>2</label>
        <note>4Fe-4S-S-AdoMet</note>
    </ligand>
</feature>
<dbReference type="InterPro" id="IPR013785">
    <property type="entry name" value="Aldolase_TIM"/>
</dbReference>
<comment type="subcellular location">
    <subcellularLocation>
        <location evidence="1 11">Plastid</location>
        <location evidence="1 11">Chloroplast</location>
    </subcellularLocation>
</comment>
<evidence type="ECO:0000256" key="4">
    <source>
        <dbReference type="ARBA" id="ARBA00022640"/>
    </source>
</evidence>
<evidence type="ECO:0000313" key="14">
    <source>
        <dbReference type="EMBL" id="CAD8295493.1"/>
    </source>
</evidence>
<dbReference type="GO" id="GO:0016992">
    <property type="term" value="F:lipoate synthase activity"/>
    <property type="evidence" value="ECO:0007669"/>
    <property type="project" value="UniProtKB-UniRule"/>
</dbReference>
<dbReference type="PROSITE" id="PS51918">
    <property type="entry name" value="RADICAL_SAM"/>
    <property type="match status" value="1"/>
</dbReference>
<feature type="domain" description="Radical SAM core" evidence="13">
    <location>
        <begin position="237"/>
        <end position="457"/>
    </location>
</feature>
<keyword evidence="3 11" id="KW-0150">Chloroplast</keyword>
<evidence type="ECO:0000256" key="5">
    <source>
        <dbReference type="ARBA" id="ARBA00022679"/>
    </source>
</evidence>
<feature type="binding site" evidence="11">
    <location>
        <position position="226"/>
    </location>
    <ligand>
        <name>[4Fe-4S] cluster</name>
        <dbReference type="ChEBI" id="CHEBI:49883"/>
        <label>1</label>
    </ligand>
</feature>
<name>A0A7R9VIK9_9CHLO</name>
<feature type="binding site" evidence="11">
    <location>
        <position position="254"/>
    </location>
    <ligand>
        <name>[4Fe-4S] cluster</name>
        <dbReference type="ChEBI" id="CHEBI:49883"/>
        <label>2</label>
        <note>4Fe-4S-S-AdoMet</note>
    </ligand>
</feature>
<comment type="function">
    <text evidence="11">Catalyzes the radical-mediated insertion of two sulfur atoms into the C-6 and C-8 positions of the octanoyl moiety bound to the lipoyl domains of lipoate-dependent enzymes, thereby converting the octanoylated domains into lipoylated derivatives.</text>
</comment>
<dbReference type="SUPFAM" id="SSF102114">
    <property type="entry name" value="Radical SAM enzymes"/>
    <property type="match status" value="1"/>
</dbReference>
<dbReference type="HAMAP" id="MF_00206">
    <property type="entry name" value="Lipoyl_synth"/>
    <property type="match status" value="1"/>
</dbReference>
<sequence length="490" mass="52519">MLARWRAPTRGGLRASLDASFPGHGGCIHRARVAAPCSIAPCVVGVGATPQQPRGAAGVSCSAACSPSAVQQRGLACDMTRMMAAWRPRRRACAHASAEAAPEASTAPIRPSAGGGHDAASAPAAASGQDDALFATPHVDAFEELVKMAVAKDPSLAGLAQQHLGSRKTVQAGGEGPQTRSAMLGPSLAKLPNSQKPPWLRQRAPQGDKYTELFSQMRGLKLATVCEEAQCPNIGECWNGDMATATIMVLGDTCTRGCRFCAVNTARTPAPPDPNEPVNTATAVASWNVDYVVLTSVDRDDMPDGGADHFAQTVATMKKLKPGLLVECLTPDFKGDMASVRHLATSGLDVYAHNIETVERLQRRVRDPRANYLQSLEVLREAKACGVYTKSSIMLGLGETDDEIIDTMLDLKDVGVDIFTLGQYLQPTPKHLDVVEFVTPEKFEQWRRYGEEVIGFRYVASGPMVRSSYKAGEFFLEAMIKSDRGEAVQH</sequence>
<organism evidence="14">
    <name type="scientific">Chlamydomonas euryale</name>
    <dbReference type="NCBI Taxonomy" id="1486919"/>
    <lineage>
        <taxon>Eukaryota</taxon>
        <taxon>Viridiplantae</taxon>
        <taxon>Chlorophyta</taxon>
        <taxon>core chlorophytes</taxon>
        <taxon>Chlorophyceae</taxon>
        <taxon>CS clade</taxon>
        <taxon>Chlamydomonadales</taxon>
        <taxon>Chlamydomonadaceae</taxon>
        <taxon>Chlamydomonas</taxon>
    </lineage>
</organism>
<evidence type="ECO:0000256" key="9">
    <source>
        <dbReference type="ARBA" id="ARBA00023014"/>
    </source>
</evidence>
<dbReference type="Pfam" id="PF16881">
    <property type="entry name" value="LIAS_N"/>
    <property type="match status" value="1"/>
</dbReference>
<protein>
    <recommendedName>
        <fullName evidence="11">Lipoyl synthase, chloroplastic</fullName>
        <ecNumber evidence="11">2.8.1.8</ecNumber>
    </recommendedName>
    <alternativeName>
        <fullName evidence="11">Lipoate synthase</fullName>
        <shortName evidence="11">LS</shortName>
        <shortName evidence="11">Lip-syn</shortName>
    </alternativeName>
    <alternativeName>
        <fullName evidence="11">Lipoate synthase, plastidial</fullName>
        <shortName evidence="11">LIP1p</shortName>
    </alternativeName>
    <alternativeName>
        <fullName evidence="11">Lipoic acid synthase</fullName>
    </alternativeName>
</protein>
<keyword evidence="4 11" id="KW-0934">Plastid</keyword>
<dbReference type="CDD" id="cd01335">
    <property type="entry name" value="Radical_SAM"/>
    <property type="match status" value="1"/>
</dbReference>
<feature type="binding site" evidence="11">
    <location>
        <position position="237"/>
    </location>
    <ligand>
        <name>[4Fe-4S] cluster</name>
        <dbReference type="ChEBI" id="CHEBI:49883"/>
        <label>1</label>
    </ligand>
</feature>
<dbReference type="SFLD" id="SFLDS00029">
    <property type="entry name" value="Radical_SAM"/>
    <property type="match status" value="1"/>
</dbReference>
<keyword evidence="8 11" id="KW-0408">Iron</keyword>
<evidence type="ECO:0000259" key="13">
    <source>
        <dbReference type="PROSITE" id="PS51918"/>
    </source>
</evidence>
<proteinExistence type="inferred from homology"/>
<dbReference type="InterPro" id="IPR058240">
    <property type="entry name" value="rSAM_sf"/>
</dbReference>
<dbReference type="InterPro" id="IPR031691">
    <property type="entry name" value="LIAS_N"/>
</dbReference>
<dbReference type="SMART" id="SM00729">
    <property type="entry name" value="Elp3"/>
    <property type="match status" value="1"/>
</dbReference>
<dbReference type="NCBIfam" id="NF004019">
    <property type="entry name" value="PRK05481.1"/>
    <property type="match status" value="1"/>
</dbReference>
<dbReference type="GO" id="GO:0051539">
    <property type="term" value="F:4 iron, 4 sulfur cluster binding"/>
    <property type="evidence" value="ECO:0007669"/>
    <property type="project" value="UniProtKB-UniRule"/>
</dbReference>